<accession>A0A7C9ARB3</accession>
<sequence length="133" mass="14826">MALPHHNTPKCYERSRAETKLFSSKKSCNCYIPSCFQLPICLKNCTATKIIRHQGLMGLGESKLPGKSSILYASPSRSTSSSIMPRDQNMVRMTLDNPSSNHSNTSLRNKFNTDSSCRVGILQVMNQLCKVLN</sequence>
<dbReference type="AlphaFoldDB" id="A0A7C9ARB3"/>
<proteinExistence type="predicted"/>
<dbReference type="EMBL" id="GISG01253029">
    <property type="protein sequence ID" value="MBA4671975.1"/>
    <property type="molecule type" value="Transcribed_RNA"/>
</dbReference>
<evidence type="ECO:0000313" key="1">
    <source>
        <dbReference type="EMBL" id="MBA4671975.1"/>
    </source>
</evidence>
<name>A0A7C9ARB3_OPUST</name>
<reference evidence="1" key="2">
    <citation type="submission" date="2020-07" db="EMBL/GenBank/DDBJ databases">
        <authorList>
            <person name="Vera ALvarez R."/>
            <person name="Arias-Moreno D.M."/>
            <person name="Jimenez-Jacinto V."/>
            <person name="Jimenez-Bremont J.F."/>
            <person name="Swaminathan K."/>
            <person name="Moose S.P."/>
            <person name="Guerrero-Gonzalez M.L."/>
            <person name="Marino-Ramirez L."/>
            <person name="Landsman D."/>
            <person name="Rodriguez-Kessler M."/>
            <person name="Delgado-Sanchez P."/>
        </authorList>
    </citation>
    <scope>NUCLEOTIDE SEQUENCE</scope>
    <source>
        <tissue evidence="1">Cladode</tissue>
    </source>
</reference>
<protein>
    <submittedName>
        <fullName evidence="1">Uncharacterized protein</fullName>
    </submittedName>
</protein>
<reference evidence="1" key="1">
    <citation type="journal article" date="2013" name="J. Plant Res.">
        <title>Effect of fungi and light on seed germination of three Opuntia species from semiarid lands of central Mexico.</title>
        <authorList>
            <person name="Delgado-Sanchez P."/>
            <person name="Jimenez-Bremont J.F."/>
            <person name="Guerrero-Gonzalez Mde L."/>
            <person name="Flores J."/>
        </authorList>
    </citation>
    <scope>NUCLEOTIDE SEQUENCE</scope>
    <source>
        <tissue evidence="1">Cladode</tissue>
    </source>
</reference>
<organism evidence="1">
    <name type="scientific">Opuntia streptacantha</name>
    <name type="common">Prickly pear cactus</name>
    <name type="synonym">Opuntia cardona</name>
    <dbReference type="NCBI Taxonomy" id="393608"/>
    <lineage>
        <taxon>Eukaryota</taxon>
        <taxon>Viridiplantae</taxon>
        <taxon>Streptophyta</taxon>
        <taxon>Embryophyta</taxon>
        <taxon>Tracheophyta</taxon>
        <taxon>Spermatophyta</taxon>
        <taxon>Magnoliopsida</taxon>
        <taxon>eudicotyledons</taxon>
        <taxon>Gunneridae</taxon>
        <taxon>Pentapetalae</taxon>
        <taxon>Caryophyllales</taxon>
        <taxon>Cactineae</taxon>
        <taxon>Cactaceae</taxon>
        <taxon>Opuntioideae</taxon>
        <taxon>Opuntia</taxon>
    </lineage>
</organism>